<organism evidence="2 3">
    <name type="scientific">Mediterranea massiliensis</name>
    <dbReference type="NCBI Taxonomy" id="1841865"/>
    <lineage>
        <taxon>Bacteria</taxon>
        <taxon>Pseudomonadati</taxon>
        <taxon>Bacteroidota</taxon>
        <taxon>Bacteroidia</taxon>
        <taxon>Bacteroidales</taxon>
        <taxon>Bacteroidaceae</taxon>
        <taxon>Mediterranea</taxon>
    </lineage>
</organism>
<dbReference type="PROSITE" id="PS51257">
    <property type="entry name" value="PROKAR_LIPOPROTEIN"/>
    <property type="match status" value="1"/>
</dbReference>
<evidence type="ECO:0000256" key="1">
    <source>
        <dbReference type="SAM" id="SignalP"/>
    </source>
</evidence>
<evidence type="ECO:0000313" key="2">
    <source>
        <dbReference type="EMBL" id="HJF91157.1"/>
    </source>
</evidence>
<feature type="signal peptide" evidence="1">
    <location>
        <begin position="1"/>
        <end position="24"/>
    </location>
</feature>
<proteinExistence type="predicted"/>
<protein>
    <recommendedName>
        <fullName evidence="4">DUF1735 domain-containing protein</fullName>
    </recommendedName>
</protein>
<accession>A0A921HVH4</accession>
<evidence type="ECO:0000313" key="3">
    <source>
        <dbReference type="Proteomes" id="UP000717835"/>
    </source>
</evidence>
<comment type="caution">
    <text evidence="2">The sequence shown here is derived from an EMBL/GenBank/DDBJ whole genome shotgun (WGS) entry which is preliminary data.</text>
</comment>
<dbReference type="RefSeq" id="WP_276825837.1">
    <property type="nucleotide sequence ID" value="NZ_DYVX01000014.1"/>
</dbReference>
<sequence>MKSINKLFGTFAAVCLLLGGAACTDEVEYTGAELQTASQPYFPTNLASQIDLTSDATSFTVQVSRMAAGSELTIDLAKSGDEDALFTVPATATFAADATTADITISYDPSKFELDVYKPLTLTIATEGVDNPYSSNTYSFKAGIPAPYNLIGEVNFRDDIVNSLYGLAPTVYNVELYENSVTPGLYRILNPYKNHPYASAQTYDSSKDYYLTIDARDPNGVYMPDVQPSGLALNSSEGMIYTASMAGYNISNGSSLEAEKAAGTCGTLVDGIITFPYRSLLGGLQNGGNISLYYANSNEAFALSVDPEIGIKDFSVNMSYEGKRTDTYGRNYAIANVELGADVESAQIAIIKGYPSNDDVTKILNGEIPSTTIRSDSEVELACATTGLHSIVAVSYGMSSSETEATAKEVYSISFRYAVGESIPVSYYVGDWIVSGIQYGVDENNKPVTAPVTMLATITDKGNGVLGVSGLAPFTQTYNDEIKLVYETETGNVILAPQQLPDLEDMSILALPSNSSTGYVTQQETLWGEANEYGELSFFNAPENEGDWTDFMIIVATEQGLSPQLMYSLNWQRYVPETGGQRVVTRSTETSLSLSFQNYVKEFMAPLAQAKSSLPIIKCTDGTPEFKGEAVKF</sequence>
<keyword evidence="1" id="KW-0732">Signal</keyword>
<reference evidence="2" key="2">
    <citation type="submission" date="2021-09" db="EMBL/GenBank/DDBJ databases">
        <authorList>
            <person name="Gilroy R."/>
        </authorList>
    </citation>
    <scope>NUCLEOTIDE SEQUENCE</scope>
    <source>
        <strain evidence="2">CHK55-1828</strain>
    </source>
</reference>
<name>A0A921HVH4_9BACT</name>
<feature type="chain" id="PRO_5037025189" description="DUF1735 domain-containing protein" evidence="1">
    <location>
        <begin position="25"/>
        <end position="633"/>
    </location>
</feature>
<gene>
    <name evidence="2" type="ORF">K8W02_02030</name>
</gene>
<evidence type="ECO:0008006" key="4">
    <source>
        <dbReference type="Google" id="ProtNLM"/>
    </source>
</evidence>
<dbReference type="Proteomes" id="UP000717835">
    <property type="component" value="Unassembled WGS sequence"/>
</dbReference>
<dbReference type="AlphaFoldDB" id="A0A921HVH4"/>
<reference evidence="2" key="1">
    <citation type="journal article" date="2021" name="PeerJ">
        <title>Extensive microbial diversity within the chicken gut microbiome revealed by metagenomics and culture.</title>
        <authorList>
            <person name="Gilroy R."/>
            <person name="Ravi A."/>
            <person name="Getino M."/>
            <person name="Pursley I."/>
            <person name="Horton D.L."/>
            <person name="Alikhan N.F."/>
            <person name="Baker D."/>
            <person name="Gharbi K."/>
            <person name="Hall N."/>
            <person name="Watson M."/>
            <person name="Adriaenssens E.M."/>
            <person name="Foster-Nyarko E."/>
            <person name="Jarju S."/>
            <person name="Secka A."/>
            <person name="Antonio M."/>
            <person name="Oren A."/>
            <person name="Chaudhuri R.R."/>
            <person name="La Ragione R."/>
            <person name="Hildebrand F."/>
            <person name="Pallen M.J."/>
        </authorList>
    </citation>
    <scope>NUCLEOTIDE SEQUENCE</scope>
    <source>
        <strain evidence="2">CHK55-1828</strain>
    </source>
</reference>
<dbReference type="EMBL" id="DYVX01000014">
    <property type="protein sequence ID" value="HJF91157.1"/>
    <property type="molecule type" value="Genomic_DNA"/>
</dbReference>